<dbReference type="EMBL" id="NEPB01000002">
    <property type="protein sequence ID" value="PRN37310.1"/>
    <property type="molecule type" value="Genomic_DNA"/>
</dbReference>
<accession>A0A219CI09</accession>
<sequence length="63" mass="7331">MQSLEYETVSGETITIQNIKDGPCCHDSIEKLPATERLVKITYQCRKCFSRFSEEDYQLIVNQ</sequence>
<proteinExistence type="predicted"/>
<reference evidence="1" key="2">
    <citation type="submission" date="2019-07" db="EMBL/GenBank/DDBJ databases">
        <title>Biological characteristics of mucoid Acinetobacter baumannii from a general hospital in China.</title>
        <authorList>
            <person name="Hua X."/>
            <person name="Yu Y."/>
        </authorList>
    </citation>
    <scope>NUCLEOTIDE SEQUENCE [LARGE SCALE GENOMIC DNA]</scope>
    <source>
        <strain evidence="1">N41</strain>
    </source>
</reference>
<dbReference type="RefSeq" id="WP_001191044.1">
    <property type="nucleotide sequence ID" value="NZ_AP024415.1"/>
</dbReference>
<comment type="caution">
    <text evidence="2">The sequence shown here is derived from an EMBL/GenBank/DDBJ whole genome shotgun (WGS) entry which is preliminary data.</text>
</comment>
<reference evidence="2 3" key="1">
    <citation type="submission" date="2017-04" db="EMBL/GenBank/DDBJ databases">
        <title>Comparison of Acinetobacter baumannii whole genome sequences from two major hospitals in Kuwait.</title>
        <authorList>
            <person name="Nasser K."/>
            <person name="Habibi N."/>
            <person name="Khan M.W."/>
            <person name="Purohit P."/>
            <person name="Al-Obaid I."/>
            <person name="Dhar R."/>
            <person name="Al-Fouzan W."/>
            <person name="Mustafa A.S."/>
        </authorList>
    </citation>
    <scope>NUCLEOTIDE SEQUENCE [LARGE SCALE GENOMIC DNA]</scope>
    <source>
        <strain evidence="2 3">KUFAR57</strain>
    </source>
</reference>
<dbReference type="AlphaFoldDB" id="A0A219CI09"/>
<dbReference type="Proteomes" id="UP000237823">
    <property type="component" value="Unassembled WGS sequence"/>
</dbReference>
<evidence type="ECO:0000313" key="3">
    <source>
        <dbReference type="Proteomes" id="UP000237823"/>
    </source>
</evidence>
<evidence type="ECO:0000313" key="2">
    <source>
        <dbReference type="EMBL" id="PRN37310.1"/>
    </source>
</evidence>
<organism evidence="2 3">
    <name type="scientific">Acinetobacter baumannii</name>
    <dbReference type="NCBI Taxonomy" id="470"/>
    <lineage>
        <taxon>Bacteria</taxon>
        <taxon>Pseudomonadati</taxon>
        <taxon>Pseudomonadota</taxon>
        <taxon>Gammaproteobacteria</taxon>
        <taxon>Moraxellales</taxon>
        <taxon>Moraxellaceae</taxon>
        <taxon>Acinetobacter</taxon>
        <taxon>Acinetobacter calcoaceticus/baumannii complex</taxon>
    </lineage>
</organism>
<gene>
    <name evidence="2" type="ORF">B9W25_01050</name>
    <name evidence="1" type="ORF">FPK87_18985</name>
</gene>
<protein>
    <submittedName>
        <fullName evidence="2">Uncharacterized protein</fullName>
    </submittedName>
</protein>
<evidence type="ECO:0000313" key="1">
    <source>
        <dbReference type="EMBL" id="MDR8262531.1"/>
    </source>
</evidence>
<name>A0A219CI09_ACIBA</name>
<dbReference type="EMBL" id="VMBB01000042">
    <property type="protein sequence ID" value="MDR8262531.1"/>
    <property type="molecule type" value="Genomic_DNA"/>
</dbReference>